<evidence type="ECO:0000313" key="3">
    <source>
        <dbReference type="Proteomes" id="UP000621631"/>
    </source>
</evidence>
<dbReference type="Pfam" id="PF13789">
    <property type="entry name" value="DUF4181"/>
    <property type="match status" value="1"/>
</dbReference>
<dbReference type="Proteomes" id="UP000621631">
    <property type="component" value="Unassembled WGS sequence"/>
</dbReference>
<evidence type="ECO:0000256" key="1">
    <source>
        <dbReference type="SAM" id="Phobius"/>
    </source>
</evidence>
<evidence type="ECO:0000313" key="2">
    <source>
        <dbReference type="EMBL" id="MBD1221924.1"/>
    </source>
</evidence>
<feature type="transmembrane region" description="Helical" evidence="1">
    <location>
        <begin position="6"/>
        <end position="24"/>
    </location>
</feature>
<sequence length="114" mass="13094">MNFAVPFLGLFLSLAYIILSGLFLKDRKRKVFETDGKYIQICGLIGIGLLGVLGILVLDISNNNTMKWFWLGFTTVAIGFQALLEWWFLKETKQYIISLFVLILGLIYIITFMF</sequence>
<keyword evidence="1" id="KW-1133">Transmembrane helix</keyword>
<feature type="transmembrane region" description="Helical" evidence="1">
    <location>
        <begin position="68"/>
        <end position="88"/>
    </location>
</feature>
<protein>
    <submittedName>
        <fullName evidence="2">DUF4181 domain-containing protein</fullName>
    </submittedName>
</protein>
<reference evidence="2 3" key="1">
    <citation type="submission" date="2020-09" db="EMBL/GenBank/DDBJ databases">
        <title>Draft Genome Sequences of Oil-Oxidizing Bacteria Halomonas titanicae, Marinobacter lutaoensis, and Virgibacillus halodenitrificans Isolated from Highly Saline Environments.</title>
        <authorList>
            <person name="Grouzdev D.S."/>
            <person name="Sokolova D.S."/>
            <person name="Semenova E.M."/>
            <person name="Borzenkov I.A."/>
            <person name="Bidzhieva S.K."/>
            <person name="Poltaraus A.B."/>
            <person name="Nazina T.N."/>
        </authorList>
    </citation>
    <scope>NUCLEOTIDE SEQUENCE [LARGE SCALE GENOMIC DNA]</scope>
    <source>
        <strain evidence="2 3">VKM B-3472D</strain>
    </source>
</reference>
<dbReference type="InterPro" id="IPR025441">
    <property type="entry name" value="DUF4181"/>
</dbReference>
<keyword evidence="1" id="KW-0812">Transmembrane</keyword>
<comment type="caution">
    <text evidence="2">The sequence shown here is derived from an EMBL/GenBank/DDBJ whole genome shotgun (WGS) entry which is preliminary data.</text>
</comment>
<accession>A0ABR7VJ24</accession>
<dbReference type="EMBL" id="JACWEZ010000002">
    <property type="protein sequence ID" value="MBD1221924.1"/>
    <property type="molecule type" value="Genomic_DNA"/>
</dbReference>
<dbReference type="RefSeq" id="WP_019375611.1">
    <property type="nucleotide sequence ID" value="NZ_CP090006.1"/>
</dbReference>
<keyword evidence="1" id="KW-0472">Membrane</keyword>
<feature type="transmembrane region" description="Helical" evidence="1">
    <location>
        <begin position="95"/>
        <end position="113"/>
    </location>
</feature>
<keyword evidence="3" id="KW-1185">Reference proteome</keyword>
<name>A0ABR7VJ24_VIRHA</name>
<proteinExistence type="predicted"/>
<feature type="transmembrane region" description="Helical" evidence="1">
    <location>
        <begin position="36"/>
        <end position="56"/>
    </location>
</feature>
<gene>
    <name evidence="2" type="ORF">IC602_04830</name>
</gene>
<organism evidence="2 3">
    <name type="scientific">Virgibacillus halodenitrificans</name>
    <name type="common">Bacillus halodenitrificans</name>
    <dbReference type="NCBI Taxonomy" id="1482"/>
    <lineage>
        <taxon>Bacteria</taxon>
        <taxon>Bacillati</taxon>
        <taxon>Bacillota</taxon>
        <taxon>Bacilli</taxon>
        <taxon>Bacillales</taxon>
        <taxon>Bacillaceae</taxon>
        <taxon>Virgibacillus</taxon>
    </lineage>
</organism>